<evidence type="ECO:0000256" key="1">
    <source>
        <dbReference type="SAM" id="MobiDB-lite"/>
    </source>
</evidence>
<feature type="transmembrane region" description="Helical" evidence="2">
    <location>
        <begin position="294"/>
        <end position="317"/>
    </location>
</feature>
<feature type="compositionally biased region" description="Basic and acidic residues" evidence="1">
    <location>
        <begin position="122"/>
        <end position="133"/>
    </location>
</feature>
<sequence>MDEITIETIFKRGNLAKTEEVIQTTGDSENSTMKEEFRKSDGSEAEQVAQIILDSNEEEDISKIKNDFPKSGINIVGSVDSRGNQDARDYRNIKDITSAMDFCALKSQSSSETIPTSFSGGLKDETSRQASSREIDPNSITIGENIPGMGKLSSNYSPPGKYMPVAEVYQSGNTLPKQKRVFSQQPHFKMSECGNYSVSAFDLNYSPWQNIDEYSTIEFSDLPLVKFPRGKYEGNSNLTFSQELSPRSELEYESSMNLSNFAEALQVFTPDLDERDADESVAFNSQIYSKSSKYIYLDIYLIFFTSCLLCGISISNYNHLNDLFLATSLLAILFLIIFSCNILVTESNLKNKDKIFHFINSITIFTTIAIILTFTLGVFQKFWLKNN</sequence>
<protein>
    <submittedName>
        <fullName evidence="3">Uncharacterized protein</fullName>
    </submittedName>
</protein>
<keyword evidence="2" id="KW-1133">Transmembrane helix</keyword>
<feature type="compositionally biased region" description="Polar residues" evidence="1">
    <location>
        <begin position="21"/>
        <end position="31"/>
    </location>
</feature>
<feature type="region of interest" description="Disordered" evidence="1">
    <location>
        <begin position="111"/>
        <end position="133"/>
    </location>
</feature>
<dbReference type="AlphaFoldDB" id="A0A4Q9LGH2"/>
<dbReference type="VEuPathDB" id="MicrosporidiaDB:CWI36_0311p0050"/>
<evidence type="ECO:0000313" key="3">
    <source>
        <dbReference type="EMBL" id="TBU07198.1"/>
    </source>
</evidence>
<dbReference type="VEuPathDB" id="MicrosporidiaDB:CWI39_0078p0020"/>
<proteinExistence type="predicted"/>
<keyword evidence="2" id="KW-0812">Transmembrane</keyword>
<dbReference type="EMBL" id="PITI01000311">
    <property type="protein sequence ID" value="TBU07198.1"/>
    <property type="molecule type" value="Genomic_DNA"/>
</dbReference>
<evidence type="ECO:0000313" key="4">
    <source>
        <dbReference type="Proteomes" id="UP000291404"/>
    </source>
</evidence>
<feature type="compositionally biased region" description="Basic and acidic residues" evidence="1">
    <location>
        <begin position="32"/>
        <end position="42"/>
    </location>
</feature>
<gene>
    <name evidence="3" type="ORF">CWI36_0311p0050</name>
</gene>
<name>A0A4Q9LGH2_9MICR</name>
<reference evidence="3 4" key="1">
    <citation type="submission" date="2017-12" db="EMBL/GenBank/DDBJ databases">
        <authorList>
            <person name="Pombert J.-F."/>
            <person name="Haag K.L."/>
            <person name="Ebert D."/>
        </authorList>
    </citation>
    <scope>NUCLEOTIDE SEQUENCE [LARGE SCALE GENOMIC DNA]</scope>
    <source>
        <strain evidence="3">BE-OM-2</strain>
    </source>
</reference>
<feature type="transmembrane region" description="Helical" evidence="2">
    <location>
        <begin position="323"/>
        <end position="344"/>
    </location>
</feature>
<feature type="region of interest" description="Disordered" evidence="1">
    <location>
        <begin position="21"/>
        <end position="45"/>
    </location>
</feature>
<feature type="transmembrane region" description="Helical" evidence="2">
    <location>
        <begin position="356"/>
        <end position="379"/>
    </location>
</feature>
<comment type="caution">
    <text evidence="3">The sequence shown here is derived from an EMBL/GenBank/DDBJ whole genome shotgun (WGS) entry which is preliminary data.</text>
</comment>
<dbReference type="Proteomes" id="UP000291404">
    <property type="component" value="Unassembled WGS sequence"/>
</dbReference>
<organism evidence="3 4">
    <name type="scientific">Hamiltosporidium magnivora</name>
    <dbReference type="NCBI Taxonomy" id="148818"/>
    <lineage>
        <taxon>Eukaryota</taxon>
        <taxon>Fungi</taxon>
        <taxon>Fungi incertae sedis</taxon>
        <taxon>Microsporidia</taxon>
        <taxon>Dubosqiidae</taxon>
        <taxon>Hamiltosporidium</taxon>
    </lineage>
</organism>
<accession>A0A4Q9LGH2</accession>
<keyword evidence="2" id="KW-0472">Membrane</keyword>
<evidence type="ECO:0000256" key="2">
    <source>
        <dbReference type="SAM" id="Phobius"/>
    </source>
</evidence>
<keyword evidence="4" id="KW-1185">Reference proteome</keyword>